<comment type="caution">
    <text evidence="6">The sequence shown here is derived from an EMBL/GenBank/DDBJ whole genome shotgun (WGS) entry which is preliminary data.</text>
</comment>
<evidence type="ECO:0000313" key="6">
    <source>
        <dbReference type="EMBL" id="KAH8996761.1"/>
    </source>
</evidence>
<dbReference type="Proteomes" id="UP001201163">
    <property type="component" value="Unassembled WGS sequence"/>
</dbReference>
<evidence type="ECO:0000256" key="2">
    <source>
        <dbReference type="ARBA" id="ARBA00023110"/>
    </source>
</evidence>
<dbReference type="PIRSF" id="PIRSF001467">
    <property type="entry name" value="Peptidylpro_ismrse"/>
    <property type="match status" value="1"/>
</dbReference>
<dbReference type="PANTHER" id="PTHR11071:SF561">
    <property type="entry name" value="PEPTIDYL-PROLYL CIS-TRANS ISOMERASE D-RELATED"/>
    <property type="match status" value="1"/>
</dbReference>
<proteinExistence type="inferred from homology"/>
<evidence type="ECO:0000313" key="7">
    <source>
        <dbReference type="Proteomes" id="UP001201163"/>
    </source>
</evidence>
<accession>A0AAD4QG85</accession>
<keyword evidence="7" id="KW-1185">Reference proteome</keyword>
<dbReference type="FunFam" id="2.40.100.10:FF:000025">
    <property type="entry name" value="Peptidyl-prolyl cis-trans isomerase CYP19-2"/>
    <property type="match status" value="1"/>
</dbReference>
<keyword evidence="2 4" id="KW-0697">Rotamase</keyword>
<evidence type="ECO:0000259" key="5">
    <source>
        <dbReference type="PROSITE" id="PS50072"/>
    </source>
</evidence>
<dbReference type="AlphaFoldDB" id="A0AAD4QG85"/>
<dbReference type="InterPro" id="IPR024936">
    <property type="entry name" value="Cyclophilin-type_PPIase"/>
</dbReference>
<evidence type="ECO:0000256" key="4">
    <source>
        <dbReference type="RuleBase" id="RU363019"/>
    </source>
</evidence>
<dbReference type="Pfam" id="PF00160">
    <property type="entry name" value="Pro_isomerase"/>
    <property type="match status" value="1"/>
</dbReference>
<dbReference type="EC" id="5.2.1.8" evidence="4"/>
<dbReference type="InterPro" id="IPR029000">
    <property type="entry name" value="Cyclophilin-like_dom_sf"/>
</dbReference>
<dbReference type="PROSITE" id="PS50072">
    <property type="entry name" value="CSA_PPIASE_2"/>
    <property type="match status" value="1"/>
</dbReference>
<comment type="catalytic activity">
    <reaction evidence="1 4">
        <text>[protein]-peptidylproline (omega=180) = [protein]-peptidylproline (omega=0)</text>
        <dbReference type="Rhea" id="RHEA:16237"/>
        <dbReference type="Rhea" id="RHEA-COMP:10747"/>
        <dbReference type="Rhea" id="RHEA-COMP:10748"/>
        <dbReference type="ChEBI" id="CHEBI:83833"/>
        <dbReference type="ChEBI" id="CHEBI:83834"/>
        <dbReference type="EC" id="5.2.1.8"/>
    </reaction>
</comment>
<organism evidence="6 7">
    <name type="scientific">Lactarius akahatsu</name>
    <dbReference type="NCBI Taxonomy" id="416441"/>
    <lineage>
        <taxon>Eukaryota</taxon>
        <taxon>Fungi</taxon>
        <taxon>Dikarya</taxon>
        <taxon>Basidiomycota</taxon>
        <taxon>Agaricomycotina</taxon>
        <taxon>Agaricomycetes</taxon>
        <taxon>Russulales</taxon>
        <taxon>Russulaceae</taxon>
        <taxon>Lactarius</taxon>
    </lineage>
</organism>
<dbReference type="Gene3D" id="2.40.100.10">
    <property type="entry name" value="Cyclophilin-like"/>
    <property type="match status" value="1"/>
</dbReference>
<reference evidence="6" key="1">
    <citation type="submission" date="2022-01" db="EMBL/GenBank/DDBJ databases">
        <title>Comparative genomics reveals a dynamic genome evolution in the ectomycorrhizal milk-cap (Lactarius) mushrooms.</title>
        <authorList>
            <consortium name="DOE Joint Genome Institute"/>
            <person name="Lebreton A."/>
            <person name="Tang N."/>
            <person name="Kuo A."/>
            <person name="LaButti K."/>
            <person name="Drula E."/>
            <person name="Barry K."/>
            <person name="Clum A."/>
            <person name="Lipzen A."/>
            <person name="Mousain D."/>
            <person name="Ng V."/>
            <person name="Wang R."/>
            <person name="Wang X."/>
            <person name="Dai Y."/>
            <person name="Henrissat B."/>
            <person name="Grigoriev I.V."/>
            <person name="Guerin-Laguette A."/>
            <person name="Yu F."/>
            <person name="Martin F.M."/>
        </authorList>
    </citation>
    <scope>NUCLEOTIDE SEQUENCE</scope>
    <source>
        <strain evidence="6">QP</strain>
    </source>
</reference>
<evidence type="ECO:0000256" key="3">
    <source>
        <dbReference type="ARBA" id="ARBA00023235"/>
    </source>
</evidence>
<keyword evidence="3 4" id="KW-0413">Isomerase</keyword>
<feature type="domain" description="PPIase cyclophilin-type" evidence="5">
    <location>
        <begin position="9"/>
        <end position="167"/>
    </location>
</feature>
<dbReference type="PANTHER" id="PTHR11071">
    <property type="entry name" value="PEPTIDYL-PROLYL CIS-TRANS ISOMERASE"/>
    <property type="match status" value="1"/>
</dbReference>
<comment type="function">
    <text evidence="4">PPIases accelerate the folding of proteins. It catalyzes the cis-trans isomerization of proline imidic peptide bonds in oligopeptides.</text>
</comment>
<dbReference type="PRINTS" id="PR00153">
    <property type="entry name" value="CSAPPISMRASE"/>
</dbReference>
<comment type="similarity">
    <text evidence="4">Belongs to the cyclophilin-type PPIase family.</text>
</comment>
<gene>
    <name evidence="6" type="ORF">EDB92DRAFT_1524523</name>
</gene>
<dbReference type="InterPro" id="IPR002130">
    <property type="entry name" value="Cyclophilin-type_PPIase_dom"/>
</dbReference>
<dbReference type="SUPFAM" id="SSF50891">
    <property type="entry name" value="Cyclophilin-like"/>
    <property type="match status" value="1"/>
</dbReference>
<dbReference type="GO" id="GO:0003755">
    <property type="term" value="F:peptidyl-prolyl cis-trans isomerase activity"/>
    <property type="evidence" value="ECO:0007669"/>
    <property type="project" value="UniProtKB-UniRule"/>
</dbReference>
<protein>
    <recommendedName>
        <fullName evidence="4">Peptidyl-prolyl cis-trans isomerase</fullName>
        <shortName evidence="4">PPIase</shortName>
        <ecNumber evidence="4">5.2.1.8</ecNumber>
    </recommendedName>
</protein>
<sequence length="168" mass="18420">MPLRNRNVFFDISINGDSVGRIIFRLYDDRAPLTARNFRELATGQHGFGYAGSAIHRVIPKFMIQGGDITSRDGTGGRSTFGDSFQDENLRTPHDKPGLLSMANRGPGTNTSQYFITTAAAPWCDGKNVVFGEVVEGLPIVERIQSYASSDILRRPSATILVERSGLL</sequence>
<evidence type="ECO:0000256" key="1">
    <source>
        <dbReference type="ARBA" id="ARBA00000971"/>
    </source>
</evidence>
<name>A0AAD4QG85_9AGAM</name>
<dbReference type="GO" id="GO:0016018">
    <property type="term" value="F:cyclosporin A binding"/>
    <property type="evidence" value="ECO:0007669"/>
    <property type="project" value="TreeGrafter"/>
</dbReference>
<dbReference type="GO" id="GO:0006457">
    <property type="term" value="P:protein folding"/>
    <property type="evidence" value="ECO:0007669"/>
    <property type="project" value="TreeGrafter"/>
</dbReference>
<dbReference type="GO" id="GO:0005737">
    <property type="term" value="C:cytoplasm"/>
    <property type="evidence" value="ECO:0007669"/>
    <property type="project" value="TreeGrafter"/>
</dbReference>
<dbReference type="EMBL" id="JAKELL010000008">
    <property type="protein sequence ID" value="KAH8996761.1"/>
    <property type="molecule type" value="Genomic_DNA"/>
</dbReference>